<dbReference type="AlphaFoldDB" id="J9E8G5"/>
<organism evidence="1 2">
    <name type="scientific">Wuchereria bancrofti</name>
    <dbReference type="NCBI Taxonomy" id="6293"/>
    <lineage>
        <taxon>Eukaryota</taxon>
        <taxon>Metazoa</taxon>
        <taxon>Ecdysozoa</taxon>
        <taxon>Nematoda</taxon>
        <taxon>Chromadorea</taxon>
        <taxon>Rhabditida</taxon>
        <taxon>Spirurina</taxon>
        <taxon>Spiruromorpha</taxon>
        <taxon>Filarioidea</taxon>
        <taxon>Onchocercidae</taxon>
        <taxon>Wuchereria</taxon>
    </lineage>
</organism>
<accession>J9E8G5</accession>
<name>J9E8G5_WUCBA</name>
<protein>
    <submittedName>
        <fullName evidence="1">Uncharacterized protein</fullName>
    </submittedName>
</protein>
<proteinExistence type="predicted"/>
<evidence type="ECO:0000313" key="1">
    <source>
        <dbReference type="EMBL" id="EJW78433.1"/>
    </source>
</evidence>
<dbReference type="Proteomes" id="UP000004810">
    <property type="component" value="Unassembled WGS sequence"/>
</dbReference>
<evidence type="ECO:0000313" key="2">
    <source>
        <dbReference type="Proteomes" id="UP000004810"/>
    </source>
</evidence>
<sequence>MQLKKAAHAANQYGMLAAGTSAAGSMLNYPAMLPGQDLAHHMTAGLDFTAGYNPQLVGIIHPMARNDLFNDL</sequence>
<gene>
    <name evidence="1" type="ORF">WUBG_10658</name>
</gene>
<dbReference type="EMBL" id="ADBV01006577">
    <property type="protein sequence ID" value="EJW78433.1"/>
    <property type="molecule type" value="Genomic_DNA"/>
</dbReference>
<reference evidence="2" key="1">
    <citation type="submission" date="2012-08" db="EMBL/GenBank/DDBJ databases">
        <title>The Genome Sequence of Wuchereria bancrofti.</title>
        <authorList>
            <person name="Nutman T.B."/>
            <person name="Fink D.L."/>
            <person name="Russ C."/>
            <person name="Young S."/>
            <person name="Zeng Q."/>
            <person name="Koehrsen M."/>
            <person name="Alvarado L."/>
            <person name="Berlin A."/>
            <person name="Chapman S.B."/>
            <person name="Chen Z."/>
            <person name="Freedman E."/>
            <person name="Gellesch M."/>
            <person name="Goldberg J."/>
            <person name="Griggs A."/>
            <person name="Gujja S."/>
            <person name="Heilman E.R."/>
            <person name="Heiman D."/>
            <person name="Hepburn T."/>
            <person name="Howarth C."/>
            <person name="Jen D."/>
            <person name="Larson L."/>
            <person name="Lewis B."/>
            <person name="Mehta T."/>
            <person name="Park D."/>
            <person name="Pearson M."/>
            <person name="Roberts A."/>
            <person name="Saif S."/>
            <person name="Shea T."/>
            <person name="Shenoy N."/>
            <person name="Sisk P."/>
            <person name="Stolte C."/>
            <person name="Sykes S."/>
            <person name="Walk T."/>
            <person name="White J."/>
            <person name="Yandava C."/>
            <person name="Haas B."/>
            <person name="Henn M.R."/>
            <person name="Nusbaum C."/>
            <person name="Birren B."/>
        </authorList>
    </citation>
    <scope>NUCLEOTIDE SEQUENCE [LARGE SCALE GENOMIC DNA]</scope>
    <source>
        <strain evidence="2">NA</strain>
    </source>
</reference>
<comment type="caution">
    <text evidence="1">The sequence shown here is derived from an EMBL/GenBank/DDBJ whole genome shotgun (WGS) entry which is preliminary data.</text>
</comment>